<feature type="transmembrane region" description="Helical" evidence="1">
    <location>
        <begin position="28"/>
        <end position="50"/>
    </location>
</feature>
<keyword evidence="1" id="KW-0812">Transmembrane</keyword>
<gene>
    <name evidence="2" type="ORF">KA717_17065</name>
</gene>
<dbReference type="AlphaFoldDB" id="A0A977Q040"/>
<dbReference type="KEGG" id="wna:KA717_17065"/>
<reference evidence="2" key="1">
    <citation type="submission" date="2021-04" db="EMBL/GenBank/DDBJ databases">
        <title>Genome sequence of Woronichinia naegeliana from Washington state freshwater lake bloom.</title>
        <authorList>
            <person name="Dreher T.W."/>
        </authorList>
    </citation>
    <scope>NUCLEOTIDE SEQUENCE</scope>
    <source>
        <strain evidence="2">WA131</strain>
    </source>
</reference>
<organism evidence="2">
    <name type="scientific">Woronichinia naegeliana WA131</name>
    <dbReference type="NCBI Taxonomy" id="2824559"/>
    <lineage>
        <taxon>Bacteria</taxon>
        <taxon>Bacillati</taxon>
        <taxon>Cyanobacteriota</taxon>
        <taxon>Cyanophyceae</taxon>
        <taxon>Synechococcales</taxon>
        <taxon>Coelosphaeriaceae</taxon>
        <taxon>Woronichinia</taxon>
    </lineage>
</organism>
<protein>
    <submittedName>
        <fullName evidence="2">Uncharacterized protein</fullName>
    </submittedName>
</protein>
<evidence type="ECO:0000313" key="2">
    <source>
        <dbReference type="EMBL" id="UXE64075.1"/>
    </source>
</evidence>
<keyword evidence="1" id="KW-1133">Transmembrane helix</keyword>
<keyword evidence="1" id="KW-0472">Membrane</keyword>
<sequence>MGVAIVFCGDEIGGGDHFGRVNFLGMAIAFYLWVRGDLVITNFVKAIAFYRVGKGRSRYN</sequence>
<proteinExistence type="predicted"/>
<accession>A0A977Q040</accession>
<evidence type="ECO:0000256" key="1">
    <source>
        <dbReference type="SAM" id="Phobius"/>
    </source>
</evidence>
<dbReference type="Proteomes" id="UP001065613">
    <property type="component" value="Chromosome"/>
</dbReference>
<name>A0A977Q040_9CYAN</name>
<dbReference type="EMBL" id="CP073041">
    <property type="protein sequence ID" value="UXE64075.1"/>
    <property type="molecule type" value="Genomic_DNA"/>
</dbReference>